<keyword evidence="1" id="KW-0521">NADP</keyword>
<sequence length="324" mass="35141">MLAIIYIRTGDASQLYIGSTDRPTPRDNELLVRVKACALNRMDILQRHGRYPLPPGASAILGVEMAGIVEACGASGNGRPGDRVFGLMLGGAYAQYCAIEEAAAIGMPESMSFEEAASLPEVWYTAYQALHFIGGLQAGQDVLIHGGASGVGMAAIQLAKMAQARRIVVTCGSEEKVAFCKSLGATHAVNYKADSFRSKARTHLGVNLIVDMVGANYWTDNIASLSFDGRLVILAFMSGTKVADFDIAPILGKRLRIEGTTLRSRSLAYQCQLRDQFAAQVLPRIRDGTIKHIVDRVFSWRDVADAHRYMESNQSRGKIVLTVD</sequence>
<dbReference type="Proteomes" id="UP000278143">
    <property type="component" value="Unassembled WGS sequence"/>
</dbReference>
<name>A0A4P9Z0T2_9FUNG</name>
<dbReference type="AlphaFoldDB" id="A0A4P9Z0T2"/>
<dbReference type="OrthoDB" id="203908at2759"/>
<dbReference type="GO" id="GO:0070402">
    <property type="term" value="F:NADPH binding"/>
    <property type="evidence" value="ECO:0007669"/>
    <property type="project" value="TreeGrafter"/>
</dbReference>
<protein>
    <submittedName>
        <fullName evidence="4">NAD(P)H quinone oxidoreductase, PIG3 family</fullName>
    </submittedName>
</protein>
<keyword evidence="5" id="KW-1185">Reference proteome</keyword>
<evidence type="ECO:0000256" key="1">
    <source>
        <dbReference type="ARBA" id="ARBA00022857"/>
    </source>
</evidence>
<evidence type="ECO:0000256" key="2">
    <source>
        <dbReference type="ARBA" id="ARBA00023002"/>
    </source>
</evidence>
<dbReference type="EMBL" id="KZ989524">
    <property type="protein sequence ID" value="RKP26073.1"/>
    <property type="molecule type" value="Genomic_DNA"/>
</dbReference>
<proteinExistence type="predicted"/>
<dbReference type="Pfam" id="PF00107">
    <property type="entry name" value="ADH_zinc_N"/>
    <property type="match status" value="1"/>
</dbReference>
<reference evidence="5" key="1">
    <citation type="journal article" date="2018" name="Nat. Microbiol.">
        <title>Leveraging single-cell genomics to expand the fungal tree of life.</title>
        <authorList>
            <person name="Ahrendt S.R."/>
            <person name="Quandt C.A."/>
            <person name="Ciobanu D."/>
            <person name="Clum A."/>
            <person name="Salamov A."/>
            <person name="Andreopoulos B."/>
            <person name="Cheng J.F."/>
            <person name="Woyke T."/>
            <person name="Pelin A."/>
            <person name="Henrissat B."/>
            <person name="Reynolds N.K."/>
            <person name="Benny G.L."/>
            <person name="Smith M.E."/>
            <person name="James T.Y."/>
            <person name="Grigoriev I.V."/>
        </authorList>
    </citation>
    <scope>NUCLEOTIDE SEQUENCE [LARGE SCALE GENOMIC DNA]</scope>
    <source>
        <strain evidence="5">Benny S71-1</strain>
    </source>
</reference>
<dbReference type="Gene3D" id="3.90.180.10">
    <property type="entry name" value="Medium-chain alcohol dehydrogenases, catalytic domain"/>
    <property type="match status" value="1"/>
</dbReference>
<dbReference type="PANTHER" id="PTHR48106">
    <property type="entry name" value="QUINONE OXIDOREDUCTASE PIG3-RELATED"/>
    <property type="match status" value="1"/>
</dbReference>
<dbReference type="InterPro" id="IPR013149">
    <property type="entry name" value="ADH-like_C"/>
</dbReference>
<evidence type="ECO:0000313" key="4">
    <source>
        <dbReference type="EMBL" id="RKP26073.1"/>
    </source>
</evidence>
<dbReference type="CDD" id="cd05276">
    <property type="entry name" value="p53_inducible_oxidoreductase"/>
    <property type="match status" value="1"/>
</dbReference>
<dbReference type="InterPro" id="IPR014189">
    <property type="entry name" value="Quinone_OxRdtase_PIG3"/>
</dbReference>
<evidence type="ECO:0000259" key="3">
    <source>
        <dbReference type="SMART" id="SM00829"/>
    </source>
</evidence>
<feature type="domain" description="Enoyl reductase (ER)" evidence="3">
    <location>
        <begin position="10"/>
        <end position="321"/>
    </location>
</feature>
<dbReference type="NCBIfam" id="TIGR02824">
    <property type="entry name" value="quinone_pig3"/>
    <property type="match status" value="1"/>
</dbReference>
<dbReference type="SUPFAM" id="SSF51735">
    <property type="entry name" value="NAD(P)-binding Rossmann-fold domains"/>
    <property type="match status" value="1"/>
</dbReference>
<gene>
    <name evidence="4" type="ORF">SYNPS1DRAFT_14722</name>
</gene>
<dbReference type="SUPFAM" id="SSF50129">
    <property type="entry name" value="GroES-like"/>
    <property type="match status" value="1"/>
</dbReference>
<dbReference type="PANTHER" id="PTHR48106:SF18">
    <property type="entry name" value="QUINONE OXIDOREDUCTASE PIG3"/>
    <property type="match status" value="1"/>
</dbReference>
<accession>A0A4P9Z0T2</accession>
<dbReference type="Pfam" id="PF08240">
    <property type="entry name" value="ADH_N"/>
    <property type="match status" value="1"/>
</dbReference>
<dbReference type="SMART" id="SM00829">
    <property type="entry name" value="PKS_ER"/>
    <property type="match status" value="1"/>
</dbReference>
<dbReference type="InterPro" id="IPR036291">
    <property type="entry name" value="NAD(P)-bd_dom_sf"/>
</dbReference>
<evidence type="ECO:0000313" key="5">
    <source>
        <dbReference type="Proteomes" id="UP000278143"/>
    </source>
</evidence>
<dbReference type="InterPro" id="IPR020843">
    <property type="entry name" value="ER"/>
</dbReference>
<organism evidence="4 5">
    <name type="scientific">Syncephalis pseudoplumigaleata</name>
    <dbReference type="NCBI Taxonomy" id="1712513"/>
    <lineage>
        <taxon>Eukaryota</taxon>
        <taxon>Fungi</taxon>
        <taxon>Fungi incertae sedis</taxon>
        <taxon>Zoopagomycota</taxon>
        <taxon>Zoopagomycotina</taxon>
        <taxon>Zoopagomycetes</taxon>
        <taxon>Zoopagales</taxon>
        <taxon>Piptocephalidaceae</taxon>
        <taxon>Syncephalis</taxon>
    </lineage>
</organism>
<keyword evidence="2" id="KW-0560">Oxidoreductase</keyword>
<dbReference type="InterPro" id="IPR013154">
    <property type="entry name" value="ADH-like_N"/>
</dbReference>
<dbReference type="GO" id="GO:0016651">
    <property type="term" value="F:oxidoreductase activity, acting on NAD(P)H"/>
    <property type="evidence" value="ECO:0007669"/>
    <property type="project" value="TreeGrafter"/>
</dbReference>
<dbReference type="InterPro" id="IPR011032">
    <property type="entry name" value="GroES-like_sf"/>
</dbReference>
<dbReference type="Gene3D" id="3.40.50.720">
    <property type="entry name" value="NAD(P)-binding Rossmann-like Domain"/>
    <property type="match status" value="1"/>
</dbReference>